<accession>A0A644X835</accession>
<dbReference type="AlphaFoldDB" id="A0A644X835"/>
<protein>
    <submittedName>
        <fullName evidence="1">Uncharacterized protein</fullName>
    </submittedName>
</protein>
<dbReference type="EMBL" id="VSSQ01001957">
    <property type="protein sequence ID" value="MPM12335.1"/>
    <property type="molecule type" value="Genomic_DNA"/>
</dbReference>
<sequence>MVKNMNITEKIVLRENKTLKLNNVLIREISENELIDINQISYMMDSYIKSKGNSTIGPMINYSIVEVNESGQPKVIIKLIVQLKNPIHNVEKPYELKSQLRVTNCLFARFTEKEENLQFAYQKLGVYAFENNIKLKGDSYTVFVKQEEENIVADVFMECLKGGDLLESI</sequence>
<comment type="caution">
    <text evidence="1">The sequence shown here is derived from an EMBL/GenBank/DDBJ whole genome shotgun (WGS) entry which is preliminary data.</text>
</comment>
<proteinExistence type="predicted"/>
<evidence type="ECO:0000313" key="1">
    <source>
        <dbReference type="EMBL" id="MPM12335.1"/>
    </source>
</evidence>
<reference evidence="1" key="1">
    <citation type="submission" date="2019-08" db="EMBL/GenBank/DDBJ databases">
        <authorList>
            <person name="Kucharzyk K."/>
            <person name="Murdoch R.W."/>
            <person name="Higgins S."/>
            <person name="Loffler F."/>
        </authorList>
    </citation>
    <scope>NUCLEOTIDE SEQUENCE</scope>
</reference>
<organism evidence="1">
    <name type="scientific">bioreactor metagenome</name>
    <dbReference type="NCBI Taxonomy" id="1076179"/>
    <lineage>
        <taxon>unclassified sequences</taxon>
        <taxon>metagenomes</taxon>
        <taxon>ecological metagenomes</taxon>
    </lineage>
</organism>
<gene>
    <name evidence="1" type="ORF">SDC9_58688</name>
</gene>
<name>A0A644X835_9ZZZZ</name>